<dbReference type="GO" id="GO:0020037">
    <property type="term" value="F:heme binding"/>
    <property type="evidence" value="ECO:0007669"/>
    <property type="project" value="InterPro"/>
</dbReference>
<keyword evidence="3" id="KW-1185">Reference proteome</keyword>
<organism evidence="2 3">
    <name type="scientific">Mesorhizobium plurifarium</name>
    <dbReference type="NCBI Taxonomy" id="69974"/>
    <lineage>
        <taxon>Bacteria</taxon>
        <taxon>Pseudomonadati</taxon>
        <taxon>Pseudomonadota</taxon>
        <taxon>Alphaproteobacteria</taxon>
        <taxon>Hyphomicrobiales</taxon>
        <taxon>Phyllobacteriaceae</taxon>
        <taxon>Mesorhizobium</taxon>
    </lineage>
</organism>
<sequence>MLLAQWRVDGGKPGVAIQSSVRAFGGNLARGGNEPPRAVFVKGVESDDVAERDVAGFRRGQQLGEGCDRSVHVPIGNEQHQRAQGKQCRWRTLPSIDFGLPLAEIDAAVCCDEGAKRDCGLVVRPELGAVEMGITPDEAVVQLKGIPGYVDAFDKAFPADSDPVTYDNEQAFAVFEATLITPNAPFVRYLEGDENALTAKQKEGLALFIDKGNRYATTAEISAMACMLSLAWLRARSAIAAAGGQGAGRGYQNPDDEYVFRSPALLRLLVFKAVACGTSSKRSR</sequence>
<dbReference type="Pfam" id="PF03150">
    <property type="entry name" value="CCP_MauG"/>
    <property type="match status" value="1"/>
</dbReference>
<dbReference type="EMBL" id="CCMZ01000020">
    <property type="protein sequence ID" value="CDX18251.1"/>
    <property type="molecule type" value="Genomic_DNA"/>
</dbReference>
<reference evidence="3" key="1">
    <citation type="submission" date="2014-08" db="EMBL/GenBank/DDBJ databases">
        <authorList>
            <person name="Moulin L."/>
        </authorList>
    </citation>
    <scope>NUCLEOTIDE SEQUENCE [LARGE SCALE GENOMIC DNA]</scope>
</reference>
<dbReference type="SUPFAM" id="SSF46626">
    <property type="entry name" value="Cytochrome c"/>
    <property type="match status" value="2"/>
</dbReference>
<dbReference type="InterPro" id="IPR036909">
    <property type="entry name" value="Cyt_c-like_dom_sf"/>
</dbReference>
<evidence type="ECO:0000313" key="2">
    <source>
        <dbReference type="EMBL" id="CDX18251.1"/>
    </source>
</evidence>
<accession>A0A090DU92</accession>
<dbReference type="InterPro" id="IPR004852">
    <property type="entry name" value="Di-haem_cyt_c_peroxidsae"/>
</dbReference>
<dbReference type="AlphaFoldDB" id="A0A090DU92"/>
<dbReference type="GO" id="GO:0009055">
    <property type="term" value="F:electron transfer activity"/>
    <property type="evidence" value="ECO:0007669"/>
    <property type="project" value="InterPro"/>
</dbReference>
<protein>
    <recommendedName>
        <fullName evidence="1">Di-haem cytochrome c peroxidase domain-containing protein</fullName>
    </recommendedName>
</protein>
<proteinExistence type="predicted"/>
<dbReference type="Proteomes" id="UP000045285">
    <property type="component" value="Unassembled WGS sequence"/>
</dbReference>
<name>A0A090DU92_MESPL</name>
<feature type="domain" description="Di-haem cytochrome c peroxidase" evidence="1">
    <location>
        <begin position="122"/>
        <end position="194"/>
    </location>
</feature>
<evidence type="ECO:0000259" key="1">
    <source>
        <dbReference type="Pfam" id="PF03150"/>
    </source>
</evidence>
<dbReference type="GO" id="GO:0016491">
    <property type="term" value="F:oxidoreductase activity"/>
    <property type="evidence" value="ECO:0007669"/>
    <property type="project" value="InterPro"/>
</dbReference>
<dbReference type="Gene3D" id="1.10.760.10">
    <property type="entry name" value="Cytochrome c-like domain"/>
    <property type="match status" value="2"/>
</dbReference>
<evidence type="ECO:0000313" key="3">
    <source>
        <dbReference type="Proteomes" id="UP000045285"/>
    </source>
</evidence>
<gene>
    <name evidence="2" type="ORF">MPL3356_270028</name>
</gene>